<keyword evidence="2" id="KW-1185">Reference proteome</keyword>
<dbReference type="EMBL" id="LSMT01000216">
    <property type="protein sequence ID" value="PFX23148.1"/>
    <property type="molecule type" value="Genomic_DNA"/>
</dbReference>
<name>A0A2B4S3L0_STYPI</name>
<dbReference type="AlphaFoldDB" id="A0A2B4S3L0"/>
<comment type="caution">
    <text evidence="1">The sequence shown here is derived from an EMBL/GenBank/DDBJ whole genome shotgun (WGS) entry which is preliminary data.</text>
</comment>
<sequence>MIQKQCLKTKSLLYFDVSSSLSEAKSNEFPLTSRFCRPEVQKRPMAKPTSDGLGRGRKKIHQCWSRNFDVG</sequence>
<accession>A0A2B4S3L0</accession>
<dbReference type="Proteomes" id="UP000225706">
    <property type="component" value="Unassembled WGS sequence"/>
</dbReference>
<proteinExistence type="predicted"/>
<gene>
    <name evidence="1" type="ORF">AWC38_SpisGene12290</name>
</gene>
<protein>
    <submittedName>
        <fullName evidence="1">Uncharacterized protein</fullName>
    </submittedName>
</protein>
<organism evidence="1 2">
    <name type="scientific">Stylophora pistillata</name>
    <name type="common">Smooth cauliflower coral</name>
    <dbReference type="NCBI Taxonomy" id="50429"/>
    <lineage>
        <taxon>Eukaryota</taxon>
        <taxon>Metazoa</taxon>
        <taxon>Cnidaria</taxon>
        <taxon>Anthozoa</taxon>
        <taxon>Hexacorallia</taxon>
        <taxon>Scleractinia</taxon>
        <taxon>Astrocoeniina</taxon>
        <taxon>Pocilloporidae</taxon>
        <taxon>Stylophora</taxon>
    </lineage>
</organism>
<evidence type="ECO:0000313" key="1">
    <source>
        <dbReference type="EMBL" id="PFX23148.1"/>
    </source>
</evidence>
<reference evidence="2" key="1">
    <citation type="journal article" date="2017" name="bioRxiv">
        <title>Comparative analysis of the genomes of Stylophora pistillata and Acropora digitifera provides evidence for extensive differences between species of corals.</title>
        <authorList>
            <person name="Voolstra C.R."/>
            <person name="Li Y."/>
            <person name="Liew Y.J."/>
            <person name="Baumgarten S."/>
            <person name="Zoccola D."/>
            <person name="Flot J.-F."/>
            <person name="Tambutte S."/>
            <person name="Allemand D."/>
            <person name="Aranda M."/>
        </authorList>
    </citation>
    <scope>NUCLEOTIDE SEQUENCE [LARGE SCALE GENOMIC DNA]</scope>
</reference>
<evidence type="ECO:0000313" key="2">
    <source>
        <dbReference type="Proteomes" id="UP000225706"/>
    </source>
</evidence>